<dbReference type="AlphaFoldDB" id="A0A1M4UIE6"/>
<name>A0A1M4UIE6_9SPHI</name>
<dbReference type="EMBL" id="FQUQ01000001">
    <property type="protein sequence ID" value="SHE56434.1"/>
    <property type="molecule type" value="Genomic_DNA"/>
</dbReference>
<accession>A0A1M4UIE6</accession>
<keyword evidence="2" id="KW-1185">Reference proteome</keyword>
<evidence type="ECO:0000313" key="2">
    <source>
        <dbReference type="Proteomes" id="UP000184287"/>
    </source>
</evidence>
<organism evidence="1 2">
    <name type="scientific">Pedobacter caeni</name>
    <dbReference type="NCBI Taxonomy" id="288992"/>
    <lineage>
        <taxon>Bacteria</taxon>
        <taxon>Pseudomonadati</taxon>
        <taxon>Bacteroidota</taxon>
        <taxon>Sphingobacteriia</taxon>
        <taxon>Sphingobacteriales</taxon>
        <taxon>Sphingobacteriaceae</taxon>
        <taxon>Pedobacter</taxon>
    </lineage>
</organism>
<gene>
    <name evidence="1" type="ORF">SAMN04488522_101572</name>
</gene>
<evidence type="ECO:0000313" key="1">
    <source>
        <dbReference type="EMBL" id="SHE56434.1"/>
    </source>
</evidence>
<protein>
    <submittedName>
        <fullName evidence="1">Uncharacterized protein</fullName>
    </submittedName>
</protein>
<proteinExistence type="predicted"/>
<dbReference type="STRING" id="288992.SAMN04488522_101572"/>
<sequence>MFWGYGAYDFTCQTGGGNLIPGSLLNKPDRSINKIGAVVLFLDFMTHNFNEPCRSNHE</sequence>
<dbReference type="Proteomes" id="UP000184287">
    <property type="component" value="Unassembled WGS sequence"/>
</dbReference>
<reference evidence="2" key="1">
    <citation type="submission" date="2016-11" db="EMBL/GenBank/DDBJ databases">
        <authorList>
            <person name="Varghese N."/>
            <person name="Submissions S."/>
        </authorList>
    </citation>
    <scope>NUCLEOTIDE SEQUENCE [LARGE SCALE GENOMIC DNA]</scope>
    <source>
        <strain evidence="2">DSM 16990</strain>
    </source>
</reference>